<dbReference type="InParanoid" id="A0A165CQH5"/>
<protein>
    <submittedName>
        <fullName evidence="2">Uncharacterized protein</fullName>
    </submittedName>
</protein>
<keyword evidence="3" id="KW-1185">Reference proteome</keyword>
<dbReference type="GeneID" id="63819276"/>
<feature type="region of interest" description="Disordered" evidence="1">
    <location>
        <begin position="75"/>
        <end position="120"/>
    </location>
</feature>
<sequence length="156" mass="17250">MGASARAHSVNHLHHPSMPITLNSGSIAGIAALRQMRSAGEVFHDHPLMHYSACVAATQRFMRYTALPTQCTRDKIPTPASAEGTVHRPRHHASDCRSTRDHFAPSPSALRGNGGDRRYHSIRGDATRLCGMERSSTREYKAMFHCDPFSSRSTRV</sequence>
<organism evidence="2 3">
    <name type="scientific">Laetiporus sulphureus 93-53</name>
    <dbReference type="NCBI Taxonomy" id="1314785"/>
    <lineage>
        <taxon>Eukaryota</taxon>
        <taxon>Fungi</taxon>
        <taxon>Dikarya</taxon>
        <taxon>Basidiomycota</taxon>
        <taxon>Agaricomycotina</taxon>
        <taxon>Agaricomycetes</taxon>
        <taxon>Polyporales</taxon>
        <taxon>Laetiporus</taxon>
    </lineage>
</organism>
<reference evidence="2 3" key="1">
    <citation type="journal article" date="2016" name="Mol. Biol. Evol.">
        <title>Comparative Genomics of Early-Diverging Mushroom-Forming Fungi Provides Insights into the Origins of Lignocellulose Decay Capabilities.</title>
        <authorList>
            <person name="Nagy L.G."/>
            <person name="Riley R."/>
            <person name="Tritt A."/>
            <person name="Adam C."/>
            <person name="Daum C."/>
            <person name="Floudas D."/>
            <person name="Sun H."/>
            <person name="Yadav J.S."/>
            <person name="Pangilinan J."/>
            <person name="Larsson K.H."/>
            <person name="Matsuura K."/>
            <person name="Barry K."/>
            <person name="Labutti K."/>
            <person name="Kuo R."/>
            <person name="Ohm R.A."/>
            <person name="Bhattacharya S.S."/>
            <person name="Shirouzu T."/>
            <person name="Yoshinaga Y."/>
            <person name="Martin F.M."/>
            <person name="Grigoriev I.V."/>
            <person name="Hibbett D.S."/>
        </authorList>
    </citation>
    <scope>NUCLEOTIDE SEQUENCE [LARGE SCALE GENOMIC DNA]</scope>
    <source>
        <strain evidence="2 3">93-53</strain>
    </source>
</reference>
<name>A0A165CQH5_9APHY</name>
<dbReference type="EMBL" id="KV427646">
    <property type="protein sequence ID" value="KZT03237.1"/>
    <property type="molecule type" value="Genomic_DNA"/>
</dbReference>
<dbReference type="Proteomes" id="UP000076871">
    <property type="component" value="Unassembled WGS sequence"/>
</dbReference>
<dbReference type="AlphaFoldDB" id="A0A165CQH5"/>
<feature type="compositionally biased region" description="Basic and acidic residues" evidence="1">
    <location>
        <begin position="92"/>
        <end position="103"/>
    </location>
</feature>
<evidence type="ECO:0000313" key="2">
    <source>
        <dbReference type="EMBL" id="KZT03237.1"/>
    </source>
</evidence>
<accession>A0A165CQH5</accession>
<evidence type="ECO:0000313" key="3">
    <source>
        <dbReference type="Proteomes" id="UP000076871"/>
    </source>
</evidence>
<evidence type="ECO:0000256" key="1">
    <source>
        <dbReference type="SAM" id="MobiDB-lite"/>
    </source>
</evidence>
<proteinExistence type="predicted"/>
<gene>
    <name evidence="2" type="ORF">LAESUDRAFT_380018</name>
</gene>
<dbReference type="RefSeq" id="XP_040760977.1">
    <property type="nucleotide sequence ID" value="XM_040902245.1"/>
</dbReference>